<dbReference type="AlphaFoldDB" id="A0A2H0LKS0"/>
<comment type="similarity">
    <text evidence="1 2">Belongs to the small heat shock protein (HSP20) family.</text>
</comment>
<organism evidence="4 5">
    <name type="scientific">Candidatus Abzuiibacterium crystallinum</name>
    <dbReference type="NCBI Taxonomy" id="1974748"/>
    <lineage>
        <taxon>Bacteria</taxon>
        <taxon>Pseudomonadati</taxon>
        <taxon>Candidatus Omnitrophota</taxon>
        <taxon>Candidatus Abzuiibacterium</taxon>
    </lineage>
</organism>
<dbReference type="SUPFAM" id="SSF49764">
    <property type="entry name" value="HSP20-like chaperones"/>
    <property type="match status" value="1"/>
</dbReference>
<proteinExistence type="inferred from homology"/>
<dbReference type="InterPro" id="IPR008978">
    <property type="entry name" value="HSP20-like_chaperone"/>
</dbReference>
<dbReference type="PROSITE" id="PS01031">
    <property type="entry name" value="SHSP"/>
    <property type="match status" value="1"/>
</dbReference>
<evidence type="ECO:0000313" key="4">
    <source>
        <dbReference type="EMBL" id="PIQ85021.1"/>
    </source>
</evidence>
<evidence type="ECO:0000256" key="1">
    <source>
        <dbReference type="PROSITE-ProRule" id="PRU00285"/>
    </source>
</evidence>
<name>A0A2H0LKS0_9BACT</name>
<dbReference type="InterPro" id="IPR031107">
    <property type="entry name" value="Small_HSP"/>
</dbReference>
<reference evidence="4 5" key="1">
    <citation type="submission" date="2017-09" db="EMBL/GenBank/DDBJ databases">
        <title>Depth-based differentiation of microbial function through sediment-hosted aquifers and enrichment of novel symbionts in the deep terrestrial subsurface.</title>
        <authorList>
            <person name="Probst A.J."/>
            <person name="Ladd B."/>
            <person name="Jarett J.K."/>
            <person name="Geller-Mcgrath D.E."/>
            <person name="Sieber C.M."/>
            <person name="Emerson J.B."/>
            <person name="Anantharaman K."/>
            <person name="Thomas B.C."/>
            <person name="Malmstrom R."/>
            <person name="Stieglmeier M."/>
            <person name="Klingl A."/>
            <person name="Woyke T."/>
            <person name="Ryan C.M."/>
            <person name="Banfield J.F."/>
        </authorList>
    </citation>
    <scope>NUCLEOTIDE SEQUENCE [LARGE SCALE GENOMIC DNA]</scope>
    <source>
        <strain evidence="4">CG11_big_fil_rev_8_21_14_0_20_45_26</strain>
    </source>
</reference>
<protein>
    <recommendedName>
        <fullName evidence="3">SHSP domain-containing protein</fullName>
    </recommendedName>
</protein>
<sequence length="150" mass="17539">MNLIKRNQNTWDPFDVLEDLQTDLNRMFNRTLTTKGQDWALAFQPNIEIHEEPDHYALQADLPGFKKEDFNISVEGSRLTISGERKHERETKKKGYFYSERSYGSFARSWDFPTEIQSDKIKATYHDGVLDIQLPKSESAKPKQINVEVK</sequence>
<accession>A0A2H0LKS0</accession>
<comment type="caution">
    <text evidence="4">The sequence shown here is derived from an EMBL/GenBank/DDBJ whole genome shotgun (WGS) entry which is preliminary data.</text>
</comment>
<dbReference type="Gene3D" id="2.60.40.790">
    <property type="match status" value="1"/>
</dbReference>
<dbReference type="InterPro" id="IPR002068">
    <property type="entry name" value="A-crystallin/Hsp20_dom"/>
</dbReference>
<gene>
    <name evidence="4" type="ORF">COV74_10510</name>
</gene>
<dbReference type="PANTHER" id="PTHR11527">
    <property type="entry name" value="HEAT-SHOCK PROTEIN 20 FAMILY MEMBER"/>
    <property type="match status" value="1"/>
</dbReference>
<dbReference type="Proteomes" id="UP000230859">
    <property type="component" value="Unassembled WGS sequence"/>
</dbReference>
<evidence type="ECO:0000313" key="5">
    <source>
        <dbReference type="Proteomes" id="UP000230859"/>
    </source>
</evidence>
<dbReference type="Pfam" id="PF00011">
    <property type="entry name" value="HSP20"/>
    <property type="match status" value="1"/>
</dbReference>
<dbReference type="EMBL" id="PCVY01000076">
    <property type="protein sequence ID" value="PIQ85021.1"/>
    <property type="molecule type" value="Genomic_DNA"/>
</dbReference>
<feature type="domain" description="SHSP" evidence="3">
    <location>
        <begin position="38"/>
        <end position="150"/>
    </location>
</feature>
<evidence type="ECO:0000256" key="2">
    <source>
        <dbReference type="RuleBase" id="RU003616"/>
    </source>
</evidence>
<dbReference type="CDD" id="cd06464">
    <property type="entry name" value="ACD_sHsps-like"/>
    <property type="match status" value="1"/>
</dbReference>
<evidence type="ECO:0000259" key="3">
    <source>
        <dbReference type="PROSITE" id="PS01031"/>
    </source>
</evidence>